<dbReference type="GO" id="GO:0005829">
    <property type="term" value="C:cytosol"/>
    <property type="evidence" value="ECO:0007669"/>
    <property type="project" value="TreeGrafter"/>
</dbReference>
<dbReference type="InterPro" id="IPR013108">
    <property type="entry name" value="Amidohydro_3"/>
</dbReference>
<dbReference type="SUPFAM" id="SSF51338">
    <property type="entry name" value="Composite domain of metallo-dependent hydrolases"/>
    <property type="match status" value="1"/>
</dbReference>
<dbReference type="Gene3D" id="3.30.1490.130">
    <property type="entry name" value="D-aminoacylase. Domain 3"/>
    <property type="match status" value="1"/>
</dbReference>
<dbReference type="Pfam" id="PF07969">
    <property type="entry name" value="Amidohydro_3"/>
    <property type="match status" value="1"/>
</dbReference>
<dbReference type="PANTHER" id="PTHR11647:SF1">
    <property type="entry name" value="COLLAPSIN RESPONSE MEDIATOR PROTEIN"/>
    <property type="match status" value="1"/>
</dbReference>
<dbReference type="InterPro" id="IPR023100">
    <property type="entry name" value="D-aminoacylase_insert_dom_sf"/>
</dbReference>
<feature type="domain" description="Amidohydrolase 3" evidence="1">
    <location>
        <begin position="68"/>
        <end position="482"/>
    </location>
</feature>
<dbReference type="GO" id="GO:0047420">
    <property type="term" value="F:N-acyl-D-amino-acid deacylase activity"/>
    <property type="evidence" value="ECO:0007669"/>
    <property type="project" value="UniProtKB-EC"/>
</dbReference>
<dbReference type="AlphaFoldDB" id="A0A0S4TNA7"/>
<dbReference type="CDD" id="cd01297">
    <property type="entry name" value="D-aminoacylase"/>
    <property type="match status" value="1"/>
</dbReference>
<dbReference type="EC" id="3.5.1.81" evidence="2"/>
<accession>A0A0S4TNA7</accession>
<dbReference type="GO" id="GO:0016812">
    <property type="term" value="F:hydrolase activity, acting on carbon-nitrogen (but not peptide) bonds, in cyclic amides"/>
    <property type="evidence" value="ECO:0007669"/>
    <property type="project" value="TreeGrafter"/>
</dbReference>
<gene>
    <name evidence="2" type="primary">dan</name>
    <name evidence="2" type="ORF">RUN39_v1_140088</name>
</gene>
<dbReference type="Gene3D" id="3.20.20.140">
    <property type="entry name" value="Metal-dependent hydrolases"/>
    <property type="match status" value="1"/>
</dbReference>
<sequence length="512" mass="55029">MCSMRIAAAAIVSRWETDMQQYDSVIRRVRIVDGSGHEPESTLFDVAIADGRIAAIATSDSTAWLGDEEVDGAGRVLAPGFIDVHTHDDTNVIRTPDMLPKVSQGITTVIVGNCGISASPATLRGAPPDPMNLLGPAGAFRYPTFASYVEAVEQARPAVNVAALVGHTALRNNHLDRLDRPATAHEVEAMRAQLREALDHGALGLSTGLAYANAHAATTEEVMSLAEPLAEAGALYTTHLRTEFAAILEAMDEAYRVGRHARVPIVISHLKCAGAANWGRAGEVLASIETAQRYQPVGCDCYPYTASSSTLDLKQVTDEFDIVITWSAPHPNLAGQTLQAIAAAWDTDLLDAARRLQPAGAVYHNMAAEDLDRIIAHPATVIGSDGLPNDPQPHPRLWGAFPRVLAHYSRERQLLSLAAAVRKMTGQSAERFGLAERGLVREGWWADLVLFDPDTVRDLATFADPKQPAAGIAAVWVNGALSYRDGAVQPHRAGRFLRRGPRAHAQPTPALH</sequence>
<dbReference type="SUPFAM" id="SSF51556">
    <property type="entry name" value="Metallo-dependent hydrolases"/>
    <property type="match status" value="1"/>
</dbReference>
<name>A0A0S4TNA7_RALSL</name>
<dbReference type="EMBL" id="LN899819">
    <property type="protein sequence ID" value="CUV11516.1"/>
    <property type="molecule type" value="Genomic_DNA"/>
</dbReference>
<evidence type="ECO:0000313" key="2">
    <source>
        <dbReference type="EMBL" id="CUV11516.1"/>
    </source>
</evidence>
<dbReference type="Gene3D" id="2.30.40.10">
    <property type="entry name" value="Urease, subunit C, domain 1"/>
    <property type="match status" value="1"/>
</dbReference>
<dbReference type="InterPro" id="IPR011059">
    <property type="entry name" value="Metal-dep_hydrolase_composite"/>
</dbReference>
<dbReference type="InterPro" id="IPR032466">
    <property type="entry name" value="Metal_Hydrolase"/>
</dbReference>
<proteinExistence type="predicted"/>
<keyword evidence="2" id="KW-0378">Hydrolase</keyword>
<protein>
    <submittedName>
        <fullName evidence="2">D-aminoacylase</fullName>
        <ecNumber evidence="2">3.5.1.81</ecNumber>
    </submittedName>
</protein>
<reference evidence="2" key="1">
    <citation type="submission" date="2015-10" db="EMBL/GenBank/DDBJ databases">
        <authorList>
            <person name="Gilbert D.G."/>
        </authorList>
    </citation>
    <scope>NUCLEOTIDE SEQUENCE</scope>
    <source>
        <strain evidence="2">Phyl III-seqv23</strain>
    </source>
</reference>
<dbReference type="InterPro" id="IPR050378">
    <property type="entry name" value="Metallo-dep_Hydrolases_sf"/>
</dbReference>
<dbReference type="PANTHER" id="PTHR11647">
    <property type="entry name" value="HYDRANTOINASE/DIHYDROPYRIMIDINASE FAMILY MEMBER"/>
    <property type="match status" value="1"/>
</dbReference>
<evidence type="ECO:0000259" key="1">
    <source>
        <dbReference type="Pfam" id="PF07969"/>
    </source>
</evidence>
<organism evidence="2">
    <name type="scientific">Ralstonia solanacearum</name>
    <name type="common">Pseudomonas solanacearum</name>
    <dbReference type="NCBI Taxonomy" id="305"/>
    <lineage>
        <taxon>Bacteria</taxon>
        <taxon>Pseudomonadati</taxon>
        <taxon>Pseudomonadota</taxon>
        <taxon>Betaproteobacteria</taxon>
        <taxon>Burkholderiales</taxon>
        <taxon>Burkholderiaceae</taxon>
        <taxon>Ralstonia</taxon>
        <taxon>Ralstonia solanacearum species complex</taxon>
    </lineage>
</organism>